<feature type="transmembrane region" description="Helical" evidence="11">
    <location>
        <begin position="45"/>
        <end position="63"/>
    </location>
</feature>
<dbReference type="NCBIfam" id="TIGR01131">
    <property type="entry name" value="ATP_synt_6_or_A"/>
    <property type="match status" value="1"/>
</dbReference>
<evidence type="ECO:0000256" key="8">
    <source>
        <dbReference type="ARBA" id="ARBA00023065"/>
    </source>
</evidence>
<proteinExistence type="inferred from homology"/>
<dbReference type="EMBL" id="BAABKG010000003">
    <property type="protein sequence ID" value="GAA5148917.1"/>
    <property type="molecule type" value="Genomic_DNA"/>
</dbReference>
<dbReference type="InterPro" id="IPR045083">
    <property type="entry name" value="ATP_synth_F0_asu_bact/mt"/>
</dbReference>
<dbReference type="PANTHER" id="PTHR11410">
    <property type="entry name" value="ATP SYNTHASE SUBUNIT A"/>
    <property type="match status" value="1"/>
</dbReference>
<feature type="transmembrane region" description="Helical" evidence="11">
    <location>
        <begin position="219"/>
        <end position="240"/>
    </location>
</feature>
<dbReference type="HAMAP" id="MF_01393">
    <property type="entry name" value="ATP_synth_a_bact"/>
    <property type="match status" value="1"/>
</dbReference>
<evidence type="ECO:0000256" key="3">
    <source>
        <dbReference type="ARBA" id="ARBA00022448"/>
    </source>
</evidence>
<feature type="transmembrane region" description="Helical" evidence="11">
    <location>
        <begin position="247"/>
        <end position="269"/>
    </location>
</feature>
<comment type="caution">
    <text evidence="13">The sequence shown here is derived from an EMBL/GenBank/DDBJ whole genome shotgun (WGS) entry which is preliminary data.</text>
</comment>
<evidence type="ECO:0000256" key="1">
    <source>
        <dbReference type="ARBA" id="ARBA00004141"/>
    </source>
</evidence>
<dbReference type="PRINTS" id="PR00123">
    <property type="entry name" value="ATPASEA"/>
</dbReference>
<keyword evidence="8 11" id="KW-0406">Ion transport</keyword>
<dbReference type="InterPro" id="IPR035908">
    <property type="entry name" value="F0_ATP_A_sf"/>
</dbReference>
<evidence type="ECO:0000256" key="6">
    <source>
        <dbReference type="ARBA" id="ARBA00022781"/>
    </source>
</evidence>
<sequence length="272" mass="29667">MTSTVLAQEPFTPPGPGDFDLPAIFGGGSFDFFGQAQMGGVTKPMVLVGLSAIIAIGLLYAMSRRAAIVPGRLQFAGESVYGFVRNTIVRENIGADDAMKYVPYLFGLFMFVIINNYYGVIPVVQFPTMSRIGYVVAIALVAWLVYNIAGIRRHGLLGYLKLQTIPGGLTGPILIILIPLEFFSNILVRPVTLTLRLFATMFAGHLLLLVFSLGGEYLFFDYSGVVGILGGLVSWLMAILISFLELLIMFLQAYVFTLLVSMYIGLALADEH</sequence>
<reference evidence="14" key="1">
    <citation type="journal article" date="2019" name="Int. J. Syst. Evol. Microbiol.">
        <title>The Global Catalogue of Microorganisms (GCM) 10K type strain sequencing project: providing services to taxonomists for standard genome sequencing and annotation.</title>
        <authorList>
            <consortium name="The Broad Institute Genomics Platform"/>
            <consortium name="The Broad Institute Genome Sequencing Center for Infectious Disease"/>
            <person name="Wu L."/>
            <person name="Ma J."/>
        </authorList>
    </citation>
    <scope>NUCLEOTIDE SEQUENCE [LARGE SCALE GENOMIC DNA]</scope>
    <source>
        <strain evidence="14">JCM 18459</strain>
    </source>
</reference>
<feature type="transmembrane region" description="Helical" evidence="11">
    <location>
        <begin position="132"/>
        <end position="149"/>
    </location>
</feature>
<feature type="transmembrane region" description="Helical" evidence="11">
    <location>
        <begin position="195"/>
        <end position="213"/>
    </location>
</feature>
<comment type="similarity">
    <text evidence="2 11 12">Belongs to the ATPase A chain family.</text>
</comment>
<evidence type="ECO:0000313" key="13">
    <source>
        <dbReference type="EMBL" id="GAA5148917.1"/>
    </source>
</evidence>
<keyword evidence="4 11" id="KW-0138">CF(0)</keyword>
<evidence type="ECO:0000256" key="10">
    <source>
        <dbReference type="ARBA" id="ARBA00023310"/>
    </source>
</evidence>
<dbReference type="PANTHER" id="PTHR11410:SF0">
    <property type="entry name" value="ATP SYNTHASE SUBUNIT A"/>
    <property type="match status" value="1"/>
</dbReference>
<keyword evidence="3 11" id="KW-0813">Transport</keyword>
<evidence type="ECO:0000256" key="5">
    <source>
        <dbReference type="ARBA" id="ARBA00022692"/>
    </source>
</evidence>
<organism evidence="13 14">
    <name type="scientific">Nocardioides marinquilinus</name>
    <dbReference type="NCBI Taxonomy" id="1210400"/>
    <lineage>
        <taxon>Bacteria</taxon>
        <taxon>Bacillati</taxon>
        <taxon>Actinomycetota</taxon>
        <taxon>Actinomycetes</taxon>
        <taxon>Propionibacteriales</taxon>
        <taxon>Nocardioidaceae</taxon>
        <taxon>Nocardioides</taxon>
    </lineage>
</organism>
<gene>
    <name evidence="11 13" type="primary">atpB</name>
    <name evidence="13" type="ORF">GCM10023340_23440</name>
</gene>
<dbReference type="SUPFAM" id="SSF81336">
    <property type="entry name" value="F1F0 ATP synthase subunit A"/>
    <property type="match status" value="1"/>
</dbReference>
<evidence type="ECO:0000313" key="14">
    <source>
        <dbReference type="Proteomes" id="UP001500221"/>
    </source>
</evidence>
<dbReference type="Gene3D" id="1.20.120.220">
    <property type="entry name" value="ATP synthase, F0 complex, subunit A"/>
    <property type="match status" value="1"/>
</dbReference>
<dbReference type="Proteomes" id="UP001500221">
    <property type="component" value="Unassembled WGS sequence"/>
</dbReference>
<keyword evidence="5 11" id="KW-0812">Transmembrane</keyword>
<protein>
    <recommendedName>
        <fullName evidence="11 12">ATP synthase subunit a</fullName>
    </recommendedName>
    <alternativeName>
        <fullName evidence="11">ATP synthase F0 sector subunit a</fullName>
    </alternativeName>
    <alternativeName>
        <fullName evidence="11">F-ATPase subunit 6</fullName>
    </alternativeName>
</protein>
<comment type="function">
    <text evidence="11 12">Key component of the proton channel; it plays a direct role in the translocation of protons across the membrane.</text>
</comment>
<keyword evidence="6 11" id="KW-0375">Hydrogen ion transport</keyword>
<dbReference type="CDD" id="cd00310">
    <property type="entry name" value="ATP-synt_Fo_a_6"/>
    <property type="match status" value="1"/>
</dbReference>
<dbReference type="Pfam" id="PF00119">
    <property type="entry name" value="ATP-synt_A"/>
    <property type="match status" value="1"/>
</dbReference>
<keyword evidence="7 11" id="KW-1133">Transmembrane helix</keyword>
<dbReference type="InterPro" id="IPR000568">
    <property type="entry name" value="ATP_synth_F0_asu"/>
</dbReference>
<dbReference type="RefSeq" id="WP_345458533.1">
    <property type="nucleotide sequence ID" value="NZ_BAABKG010000003.1"/>
</dbReference>
<accession>A0ABP9PMA1</accession>
<keyword evidence="14" id="KW-1185">Reference proteome</keyword>
<keyword evidence="10 11" id="KW-0066">ATP synthesis</keyword>
<evidence type="ECO:0000256" key="12">
    <source>
        <dbReference type="RuleBase" id="RU000483"/>
    </source>
</evidence>
<feature type="transmembrane region" description="Helical" evidence="11">
    <location>
        <begin position="101"/>
        <end position="120"/>
    </location>
</feature>
<evidence type="ECO:0000256" key="9">
    <source>
        <dbReference type="ARBA" id="ARBA00023136"/>
    </source>
</evidence>
<comment type="subcellular location">
    <subcellularLocation>
        <location evidence="11 12">Cell membrane</location>
        <topology evidence="11 12">Multi-pass membrane protein</topology>
    </subcellularLocation>
    <subcellularLocation>
        <location evidence="1">Membrane</location>
        <topology evidence="1">Multi-pass membrane protein</topology>
    </subcellularLocation>
</comment>
<name>A0ABP9PMA1_9ACTN</name>
<evidence type="ECO:0000256" key="2">
    <source>
        <dbReference type="ARBA" id="ARBA00006810"/>
    </source>
</evidence>
<evidence type="ECO:0000256" key="7">
    <source>
        <dbReference type="ARBA" id="ARBA00022989"/>
    </source>
</evidence>
<keyword evidence="9 11" id="KW-0472">Membrane</keyword>
<evidence type="ECO:0000256" key="11">
    <source>
        <dbReference type="HAMAP-Rule" id="MF_01393"/>
    </source>
</evidence>
<keyword evidence="11" id="KW-1003">Cell membrane</keyword>
<evidence type="ECO:0000256" key="4">
    <source>
        <dbReference type="ARBA" id="ARBA00022547"/>
    </source>
</evidence>